<evidence type="ECO:0000313" key="2">
    <source>
        <dbReference type="Proteomes" id="UP000016033"/>
    </source>
</evidence>
<name>T5KEE3_MICMQ</name>
<dbReference type="Proteomes" id="UP000016033">
    <property type="component" value="Unassembled WGS sequence"/>
</dbReference>
<proteinExistence type="predicted"/>
<evidence type="ECO:0000313" key="1">
    <source>
        <dbReference type="EMBL" id="EQM74862.1"/>
    </source>
</evidence>
<accession>T5KEE3</accession>
<dbReference type="AlphaFoldDB" id="T5KEE3"/>
<gene>
    <name evidence="1" type="ORF">L687_05225</name>
</gene>
<organism evidence="1 2">
    <name type="scientific">Microbacterium maritypicum MF109</name>
    <dbReference type="NCBI Taxonomy" id="1333857"/>
    <lineage>
        <taxon>Bacteria</taxon>
        <taxon>Bacillati</taxon>
        <taxon>Actinomycetota</taxon>
        <taxon>Actinomycetes</taxon>
        <taxon>Micrococcales</taxon>
        <taxon>Microbacteriaceae</taxon>
        <taxon>Microbacterium</taxon>
    </lineage>
</organism>
<protein>
    <submittedName>
        <fullName evidence="1">Uncharacterized protein</fullName>
    </submittedName>
</protein>
<comment type="caution">
    <text evidence="1">The sequence shown here is derived from an EMBL/GenBank/DDBJ whole genome shotgun (WGS) entry which is preliminary data.</text>
</comment>
<sequence length="68" mass="7534">MRAAVAFGAHLLARPLHRLLRIGDRTLNVVRPWLIQFDLAHVVTSSDAFMLPRTSPTAGSLSEKHTES</sequence>
<reference evidence="1 2" key="1">
    <citation type="journal article" date="2013" name="Genome Announc.">
        <title>Whole-genome sequences of five oyster-associated bacteria show potential for crude oil hydrocarbon degradation.</title>
        <authorList>
            <person name="Chauhan A."/>
            <person name="Green S."/>
            <person name="Pathak A."/>
            <person name="Thomas J."/>
            <person name="Venkatramanan R."/>
        </authorList>
    </citation>
    <scope>NUCLEOTIDE SEQUENCE [LARGE SCALE GENOMIC DNA]</scope>
    <source>
        <strain evidence="1 2">MF109</strain>
    </source>
</reference>
<dbReference type="EMBL" id="ATAO01000206">
    <property type="protein sequence ID" value="EQM74862.1"/>
    <property type="molecule type" value="Genomic_DNA"/>
</dbReference>